<comment type="caution">
    <text evidence="2">The sequence shown here is derived from an EMBL/GenBank/DDBJ whole genome shotgun (WGS) entry which is preliminary data.</text>
</comment>
<keyword evidence="3" id="KW-1185">Reference proteome</keyword>
<dbReference type="RefSeq" id="WP_279360833.1">
    <property type="nucleotide sequence ID" value="NZ_CP141727.1"/>
</dbReference>
<protein>
    <submittedName>
        <fullName evidence="2">Uncharacterized protein</fullName>
    </submittedName>
</protein>
<reference evidence="2" key="1">
    <citation type="submission" date="2022-06" db="EMBL/GenBank/DDBJ databases">
        <title>Lactococcus from bovine mastitis in China.</title>
        <authorList>
            <person name="Lin Y."/>
            <person name="Han B."/>
        </authorList>
    </citation>
    <scope>NUCLEOTIDE SEQUENCE</scope>
    <source>
        <strain evidence="2">Ningxia-I-26</strain>
    </source>
</reference>
<evidence type="ECO:0000313" key="3">
    <source>
        <dbReference type="Proteomes" id="UP001153199"/>
    </source>
</evidence>
<name>A0A9X4P0L1_9LACT</name>
<gene>
    <name evidence="2" type="ORF">NF717_05890</name>
</gene>
<feature type="signal peptide" evidence="1">
    <location>
        <begin position="1"/>
        <end position="32"/>
    </location>
</feature>
<feature type="chain" id="PRO_5040811765" evidence="1">
    <location>
        <begin position="33"/>
        <end position="56"/>
    </location>
</feature>
<organism evidence="2 3">
    <name type="scientific">Lactococcus formosensis</name>
    <dbReference type="NCBI Taxonomy" id="1281486"/>
    <lineage>
        <taxon>Bacteria</taxon>
        <taxon>Bacillati</taxon>
        <taxon>Bacillota</taxon>
        <taxon>Bacilli</taxon>
        <taxon>Lactobacillales</taxon>
        <taxon>Streptococcaceae</taxon>
        <taxon>Lactococcus</taxon>
    </lineage>
</organism>
<evidence type="ECO:0000313" key="2">
    <source>
        <dbReference type="EMBL" id="MDG6145188.1"/>
    </source>
</evidence>
<accession>A0A9X4P0L1</accession>
<sequence length="56" mass="5977">MKINTRKRKFTLASVVLLAAVSNMIVSQSAVEAVTTTIKNQVSNGEVVIYAQQAGP</sequence>
<keyword evidence="1" id="KW-0732">Signal</keyword>
<dbReference type="Proteomes" id="UP001153199">
    <property type="component" value="Unassembled WGS sequence"/>
</dbReference>
<evidence type="ECO:0000256" key="1">
    <source>
        <dbReference type="SAM" id="SignalP"/>
    </source>
</evidence>
<dbReference type="EMBL" id="JAMWFV010000005">
    <property type="protein sequence ID" value="MDG6145188.1"/>
    <property type="molecule type" value="Genomic_DNA"/>
</dbReference>
<proteinExistence type="predicted"/>
<dbReference type="AlphaFoldDB" id="A0A9X4P0L1"/>